<feature type="compositionally biased region" description="Low complexity" evidence="1">
    <location>
        <begin position="180"/>
        <end position="190"/>
    </location>
</feature>
<proteinExistence type="predicted"/>
<sequence length="455" mass="50630">METCSFSFISNTPCGPNGNISPESKCLSIRSCVGSILSHLRATHIAVSTIKSEYDLIKARSGYFEETEAIDDHIICPNHRFHLGKGFRRKKVCMSKEPLSNCCHTHQASDTTVSLTHSQQIYKQYGILIPVGSGFCRQCRVALCNSLKDQVVPSDDTHATLQEKNLIHASTNSEHNEQFSETTTETGLELSENTEYTLSQTSEGSVWTPSASQEDVNSRKRKALDSFLLTCGASPVKKTLTAEWRVCSERTKSDYIIKTSKILNEVLNVLVPGQETDVLQAIMERKKQNEESLLNIISAAYIGCEDWVAHQVSYSALHALIPDLSRYKYGAARKHASSVGSGQKVPATEITQEGISTEQIHNFLYFIMSPAIVTDIPFGESNLKFSNGEIISVPKIMLNSVRTRVIQQYFSYCEEDNFEKKESLSSYMRILHAIGPNVRKSLKGLDNYAADGANF</sequence>
<organism evidence="2 3">
    <name type="scientific">Mytilus galloprovincialis</name>
    <name type="common">Mediterranean mussel</name>
    <dbReference type="NCBI Taxonomy" id="29158"/>
    <lineage>
        <taxon>Eukaryota</taxon>
        <taxon>Metazoa</taxon>
        <taxon>Spiralia</taxon>
        <taxon>Lophotrochozoa</taxon>
        <taxon>Mollusca</taxon>
        <taxon>Bivalvia</taxon>
        <taxon>Autobranchia</taxon>
        <taxon>Pteriomorphia</taxon>
        <taxon>Mytilida</taxon>
        <taxon>Mytiloidea</taxon>
        <taxon>Mytilidae</taxon>
        <taxon>Mytilinae</taxon>
        <taxon>Mytilus</taxon>
    </lineage>
</organism>
<dbReference type="AlphaFoldDB" id="A0A8B6CHN7"/>
<accession>A0A8B6CHN7</accession>
<dbReference type="Proteomes" id="UP000596742">
    <property type="component" value="Unassembled WGS sequence"/>
</dbReference>
<reference evidence="2" key="1">
    <citation type="submission" date="2018-11" db="EMBL/GenBank/DDBJ databases">
        <authorList>
            <person name="Alioto T."/>
            <person name="Alioto T."/>
        </authorList>
    </citation>
    <scope>NUCLEOTIDE SEQUENCE</scope>
</reference>
<name>A0A8B6CHN7_MYTGA</name>
<dbReference type="OrthoDB" id="6154607at2759"/>
<feature type="region of interest" description="Disordered" evidence="1">
    <location>
        <begin position="169"/>
        <end position="190"/>
    </location>
</feature>
<comment type="caution">
    <text evidence="2">The sequence shown here is derived from an EMBL/GenBank/DDBJ whole genome shotgun (WGS) entry which is preliminary data.</text>
</comment>
<gene>
    <name evidence="2" type="ORF">MGAL_10B045239</name>
</gene>
<keyword evidence="3" id="KW-1185">Reference proteome</keyword>
<evidence type="ECO:0000256" key="1">
    <source>
        <dbReference type="SAM" id="MobiDB-lite"/>
    </source>
</evidence>
<dbReference type="EMBL" id="UYJE01001854">
    <property type="protein sequence ID" value="VDI05698.1"/>
    <property type="molecule type" value="Genomic_DNA"/>
</dbReference>
<evidence type="ECO:0000313" key="2">
    <source>
        <dbReference type="EMBL" id="VDI05698.1"/>
    </source>
</evidence>
<evidence type="ECO:0000313" key="3">
    <source>
        <dbReference type="Proteomes" id="UP000596742"/>
    </source>
</evidence>
<protein>
    <submittedName>
        <fullName evidence="2">Uncharacterized protein</fullName>
    </submittedName>
</protein>